<dbReference type="SMART" id="SM00738">
    <property type="entry name" value="NGN"/>
    <property type="match status" value="1"/>
</dbReference>
<gene>
    <name evidence="8" type="primary">LOC109718208</name>
</gene>
<dbReference type="RefSeq" id="XP_020099885.1">
    <property type="nucleotide sequence ID" value="XM_020244296.1"/>
</dbReference>
<sequence length="375" mass="42270">MMHSTLLLQWRSPPLPSLHPLSLPTRSPSSSLSPPPPLSPPLTTFSLGGGGCGGGGELTARERRQLRHERRESRAGSANWREEVEERLLHKPKKKPRASWTEELNLDLLARLGPRWWVVRVSRATGHETAERLARALARGFPDLEFKVYYPSVREKRKLKNGSISIKSKPLFPGCVFLHCTLNKEIHDFIRECDGIGGFIGSRVGNTKRQINKPKPVEVDEMEAVFKQAKEEQQKADQAFKEEEQEEHVNIRESIKLKDKMISRLKKETSNSGKGHKSLIPGVPVRVLSGPFTEFTGRLKELDLKNGKVILGGLLLDSCCLARRALLIWKLIKSMQPTHNGIVSMDSAIVSAKERIPMIEYIATERCPRFLMTSQ</sequence>
<dbReference type="InterPro" id="IPR043425">
    <property type="entry name" value="NusG-like"/>
</dbReference>
<dbReference type="Gene3D" id="3.30.70.940">
    <property type="entry name" value="NusG, N-terminal domain"/>
    <property type="match status" value="1"/>
</dbReference>
<evidence type="ECO:0000256" key="2">
    <source>
        <dbReference type="ARBA" id="ARBA00023015"/>
    </source>
</evidence>
<accession>A0A6P5G3N9</accession>
<dbReference type="OrthoDB" id="8300383at2759"/>
<evidence type="ECO:0000256" key="4">
    <source>
        <dbReference type="SAM" id="Coils"/>
    </source>
</evidence>
<keyword evidence="7" id="KW-1185">Reference proteome</keyword>
<dbReference type="GO" id="GO:0006354">
    <property type="term" value="P:DNA-templated transcription elongation"/>
    <property type="evidence" value="ECO:0007669"/>
    <property type="project" value="InterPro"/>
</dbReference>
<evidence type="ECO:0000313" key="7">
    <source>
        <dbReference type="Proteomes" id="UP000515123"/>
    </source>
</evidence>
<evidence type="ECO:0000256" key="5">
    <source>
        <dbReference type="SAM" id="MobiDB-lite"/>
    </source>
</evidence>
<dbReference type="Proteomes" id="UP000515123">
    <property type="component" value="Linkage group 12"/>
</dbReference>
<evidence type="ECO:0000256" key="1">
    <source>
        <dbReference type="ARBA" id="ARBA00022814"/>
    </source>
</evidence>
<dbReference type="PANTHER" id="PTHR30265:SF4">
    <property type="entry name" value="KOW MOTIF FAMILY PROTEIN, EXPRESSED"/>
    <property type="match status" value="1"/>
</dbReference>
<dbReference type="GeneID" id="109718208"/>
<dbReference type="InterPro" id="IPR036735">
    <property type="entry name" value="NGN_dom_sf"/>
</dbReference>
<keyword evidence="2" id="KW-0805">Transcription regulation</keyword>
<evidence type="ECO:0000256" key="3">
    <source>
        <dbReference type="ARBA" id="ARBA00023163"/>
    </source>
</evidence>
<reference evidence="7" key="1">
    <citation type="journal article" date="2015" name="Nat. Genet.">
        <title>The pineapple genome and the evolution of CAM photosynthesis.</title>
        <authorList>
            <person name="Ming R."/>
            <person name="VanBuren R."/>
            <person name="Wai C.M."/>
            <person name="Tang H."/>
            <person name="Schatz M.C."/>
            <person name="Bowers J.E."/>
            <person name="Lyons E."/>
            <person name="Wang M.L."/>
            <person name="Chen J."/>
            <person name="Biggers E."/>
            <person name="Zhang J."/>
            <person name="Huang L."/>
            <person name="Zhang L."/>
            <person name="Miao W."/>
            <person name="Zhang J."/>
            <person name="Ye Z."/>
            <person name="Miao C."/>
            <person name="Lin Z."/>
            <person name="Wang H."/>
            <person name="Zhou H."/>
            <person name="Yim W.C."/>
            <person name="Priest H.D."/>
            <person name="Zheng C."/>
            <person name="Woodhouse M."/>
            <person name="Edger P.P."/>
            <person name="Guyot R."/>
            <person name="Guo H.B."/>
            <person name="Guo H."/>
            <person name="Zheng G."/>
            <person name="Singh R."/>
            <person name="Sharma A."/>
            <person name="Min X."/>
            <person name="Zheng Y."/>
            <person name="Lee H."/>
            <person name="Gurtowski J."/>
            <person name="Sedlazeck F.J."/>
            <person name="Harkess A."/>
            <person name="McKain M.R."/>
            <person name="Liao Z."/>
            <person name="Fang J."/>
            <person name="Liu J."/>
            <person name="Zhang X."/>
            <person name="Zhang Q."/>
            <person name="Hu W."/>
            <person name="Qin Y."/>
            <person name="Wang K."/>
            <person name="Chen L.Y."/>
            <person name="Shirley N."/>
            <person name="Lin Y.R."/>
            <person name="Liu L.Y."/>
            <person name="Hernandez A.G."/>
            <person name="Wright C.L."/>
            <person name="Bulone V."/>
            <person name="Tuskan G.A."/>
            <person name="Heath K."/>
            <person name="Zee F."/>
            <person name="Moore P.H."/>
            <person name="Sunkar R."/>
            <person name="Leebens-Mack J.H."/>
            <person name="Mockler T."/>
            <person name="Bennetzen J.L."/>
            <person name="Freeling M."/>
            <person name="Sankoff D."/>
            <person name="Paterson A.H."/>
            <person name="Zhu X."/>
            <person name="Yang X."/>
            <person name="Smith J.A."/>
            <person name="Cushman J.C."/>
            <person name="Paull R.E."/>
            <person name="Yu Q."/>
        </authorList>
    </citation>
    <scope>NUCLEOTIDE SEQUENCE [LARGE SCALE GENOMIC DNA]</scope>
    <source>
        <strain evidence="7">cv. F153</strain>
    </source>
</reference>
<feature type="compositionally biased region" description="Gly residues" evidence="5">
    <location>
        <begin position="47"/>
        <end position="57"/>
    </location>
</feature>
<reference evidence="8" key="2">
    <citation type="submission" date="2025-08" db="UniProtKB">
        <authorList>
            <consortium name="RefSeq"/>
        </authorList>
    </citation>
    <scope>IDENTIFICATION</scope>
    <source>
        <tissue evidence="8">Leaf</tissue>
    </source>
</reference>
<evidence type="ECO:0000259" key="6">
    <source>
        <dbReference type="SMART" id="SM00738"/>
    </source>
</evidence>
<dbReference type="GO" id="GO:0031564">
    <property type="term" value="P:transcription antitermination"/>
    <property type="evidence" value="ECO:0007669"/>
    <property type="project" value="UniProtKB-KW"/>
</dbReference>
<feature type="coiled-coil region" evidence="4">
    <location>
        <begin position="219"/>
        <end position="246"/>
    </location>
</feature>
<protein>
    <submittedName>
        <fullName evidence="8">Uncharacterized protein LOC109718208 isoform X1</fullName>
    </submittedName>
</protein>
<feature type="domain" description="NusG-like N-terminal" evidence="6">
    <location>
        <begin position="113"/>
        <end position="229"/>
    </location>
</feature>
<proteinExistence type="predicted"/>
<feature type="compositionally biased region" description="Basic and acidic residues" evidence="5">
    <location>
        <begin position="59"/>
        <end position="82"/>
    </location>
</feature>
<dbReference type="InterPro" id="IPR006645">
    <property type="entry name" value="NGN-like_dom"/>
</dbReference>
<feature type="region of interest" description="Disordered" evidence="5">
    <location>
        <begin position="21"/>
        <end position="82"/>
    </location>
</feature>
<organism evidence="7 8">
    <name type="scientific">Ananas comosus</name>
    <name type="common">Pineapple</name>
    <name type="synonym">Ananas ananas</name>
    <dbReference type="NCBI Taxonomy" id="4615"/>
    <lineage>
        <taxon>Eukaryota</taxon>
        <taxon>Viridiplantae</taxon>
        <taxon>Streptophyta</taxon>
        <taxon>Embryophyta</taxon>
        <taxon>Tracheophyta</taxon>
        <taxon>Spermatophyta</taxon>
        <taxon>Magnoliopsida</taxon>
        <taxon>Liliopsida</taxon>
        <taxon>Poales</taxon>
        <taxon>Bromeliaceae</taxon>
        <taxon>Bromelioideae</taxon>
        <taxon>Ananas</taxon>
    </lineage>
</organism>
<dbReference type="Pfam" id="PF02357">
    <property type="entry name" value="NusG"/>
    <property type="match status" value="1"/>
</dbReference>
<dbReference type="SUPFAM" id="SSF82679">
    <property type="entry name" value="N-utilization substance G protein NusG, N-terminal domain"/>
    <property type="match status" value="1"/>
</dbReference>
<name>A0A6P5G3N9_ANACO</name>
<keyword evidence="4" id="KW-0175">Coiled coil</keyword>
<dbReference type="CDD" id="cd09890">
    <property type="entry name" value="NGN_plant"/>
    <property type="match status" value="1"/>
</dbReference>
<dbReference type="PANTHER" id="PTHR30265">
    <property type="entry name" value="RHO-INTERACTING TRANSCRIPTION TERMINATION FACTOR NUSG"/>
    <property type="match status" value="1"/>
</dbReference>
<feature type="compositionally biased region" description="Low complexity" evidence="5">
    <location>
        <begin position="21"/>
        <end position="32"/>
    </location>
</feature>
<dbReference type="AlphaFoldDB" id="A0A6P5G3N9"/>
<keyword evidence="3" id="KW-0804">Transcription</keyword>
<keyword evidence="1" id="KW-0889">Transcription antitermination</keyword>
<evidence type="ECO:0000313" key="8">
    <source>
        <dbReference type="RefSeq" id="XP_020099885.1"/>
    </source>
</evidence>